<feature type="non-terminal residue" evidence="2">
    <location>
        <position position="29"/>
    </location>
</feature>
<organism evidence="2 3">
    <name type="scientific">Trifolium medium</name>
    <dbReference type="NCBI Taxonomy" id="97028"/>
    <lineage>
        <taxon>Eukaryota</taxon>
        <taxon>Viridiplantae</taxon>
        <taxon>Streptophyta</taxon>
        <taxon>Embryophyta</taxon>
        <taxon>Tracheophyta</taxon>
        <taxon>Spermatophyta</taxon>
        <taxon>Magnoliopsida</taxon>
        <taxon>eudicotyledons</taxon>
        <taxon>Gunneridae</taxon>
        <taxon>Pentapetalae</taxon>
        <taxon>rosids</taxon>
        <taxon>fabids</taxon>
        <taxon>Fabales</taxon>
        <taxon>Fabaceae</taxon>
        <taxon>Papilionoideae</taxon>
        <taxon>50 kb inversion clade</taxon>
        <taxon>NPAAA clade</taxon>
        <taxon>Hologalegina</taxon>
        <taxon>IRL clade</taxon>
        <taxon>Trifolieae</taxon>
        <taxon>Trifolium</taxon>
    </lineage>
</organism>
<dbReference type="AlphaFoldDB" id="A0A392RCL3"/>
<evidence type="ECO:0000313" key="2">
    <source>
        <dbReference type="EMBL" id="MCI33520.1"/>
    </source>
</evidence>
<name>A0A392RCL3_9FABA</name>
<feature type="region of interest" description="Disordered" evidence="1">
    <location>
        <begin position="1"/>
        <end position="29"/>
    </location>
</feature>
<comment type="caution">
    <text evidence="2">The sequence shown here is derived from an EMBL/GenBank/DDBJ whole genome shotgun (WGS) entry which is preliminary data.</text>
</comment>
<sequence>MPSPLPPPEHNKRQRKGVEKYTPSISHVA</sequence>
<keyword evidence="3" id="KW-1185">Reference proteome</keyword>
<evidence type="ECO:0000313" key="3">
    <source>
        <dbReference type="Proteomes" id="UP000265520"/>
    </source>
</evidence>
<accession>A0A392RCL3</accession>
<dbReference type="Proteomes" id="UP000265520">
    <property type="component" value="Unassembled WGS sequence"/>
</dbReference>
<proteinExistence type="predicted"/>
<protein>
    <submittedName>
        <fullName evidence="2">Uncharacterized protein</fullName>
    </submittedName>
</protein>
<evidence type="ECO:0000256" key="1">
    <source>
        <dbReference type="SAM" id="MobiDB-lite"/>
    </source>
</evidence>
<reference evidence="2 3" key="1">
    <citation type="journal article" date="2018" name="Front. Plant Sci.">
        <title>Red Clover (Trifolium pratense) and Zigzag Clover (T. medium) - A Picture of Genomic Similarities and Differences.</title>
        <authorList>
            <person name="Dluhosova J."/>
            <person name="Istvanek J."/>
            <person name="Nedelnik J."/>
            <person name="Repkova J."/>
        </authorList>
    </citation>
    <scope>NUCLEOTIDE SEQUENCE [LARGE SCALE GENOMIC DNA]</scope>
    <source>
        <strain evidence="3">cv. 10/8</strain>
        <tissue evidence="2">Leaf</tissue>
    </source>
</reference>
<dbReference type="EMBL" id="LXQA010204997">
    <property type="protein sequence ID" value="MCI33520.1"/>
    <property type="molecule type" value="Genomic_DNA"/>
</dbReference>